<evidence type="ECO:0000313" key="2">
    <source>
        <dbReference type="Proteomes" id="UP000434276"/>
    </source>
</evidence>
<reference evidence="1 2" key="1">
    <citation type="submission" date="2019-12" db="EMBL/GenBank/DDBJ databases">
        <authorList>
            <person name="Jiao W.-B."/>
            <person name="Schneeberger K."/>
        </authorList>
    </citation>
    <scope>NUCLEOTIDE SEQUENCE [LARGE SCALE GENOMIC DNA]</scope>
    <source>
        <strain evidence="2">cv. C24</strain>
    </source>
</reference>
<organism evidence="1 2">
    <name type="scientific">Arabidopsis thaliana</name>
    <name type="common">Mouse-ear cress</name>
    <dbReference type="NCBI Taxonomy" id="3702"/>
    <lineage>
        <taxon>Eukaryota</taxon>
        <taxon>Viridiplantae</taxon>
        <taxon>Streptophyta</taxon>
        <taxon>Embryophyta</taxon>
        <taxon>Tracheophyta</taxon>
        <taxon>Spermatophyta</taxon>
        <taxon>Magnoliopsida</taxon>
        <taxon>eudicotyledons</taxon>
        <taxon>Gunneridae</taxon>
        <taxon>Pentapetalae</taxon>
        <taxon>rosids</taxon>
        <taxon>malvids</taxon>
        <taxon>Brassicales</taxon>
        <taxon>Brassicaceae</taxon>
        <taxon>Camelineae</taxon>
        <taxon>Arabidopsis</taxon>
    </lineage>
</organism>
<sequence>MNKFLVVIIKIGIDYERVRKRCFQCQKLTHDKASCPSFLLPVYDKDMDDVAVPVISAEKGKAIDSNNKSTQMVTPSSSKLLVDAFKSGKNYLHSLEIRGYNLESLPGPKEFNLEEHVKKQIQDKGKNVIISPRKSTKMGLRNPSTIRHLREMRKDHFTDLLFLMETKIKYEYVKKF</sequence>
<dbReference type="EMBL" id="CACSHJ010000089">
    <property type="protein sequence ID" value="CAA0384269.1"/>
    <property type="molecule type" value="Genomic_DNA"/>
</dbReference>
<protein>
    <submittedName>
        <fullName evidence="1">Uncharacterized protein</fullName>
    </submittedName>
</protein>
<dbReference type="AlphaFoldDB" id="A0A5S9XH84"/>
<dbReference type="Proteomes" id="UP000434276">
    <property type="component" value="Unassembled WGS sequence"/>
</dbReference>
<name>A0A5S9XH84_ARATH</name>
<accession>A0A5S9XH84</accession>
<gene>
    <name evidence="1" type="ORF">C24_LOCUS14459</name>
</gene>
<evidence type="ECO:0000313" key="1">
    <source>
        <dbReference type="EMBL" id="CAA0384269.1"/>
    </source>
</evidence>
<proteinExistence type="predicted"/>